<dbReference type="Pfam" id="PF13439">
    <property type="entry name" value="Glyco_transf_4"/>
    <property type="match status" value="1"/>
</dbReference>
<protein>
    <submittedName>
        <fullName evidence="3">Glycosyltransferase</fullName>
    </submittedName>
</protein>
<evidence type="ECO:0000259" key="2">
    <source>
        <dbReference type="Pfam" id="PF13439"/>
    </source>
</evidence>
<dbReference type="GO" id="GO:0016757">
    <property type="term" value="F:glycosyltransferase activity"/>
    <property type="evidence" value="ECO:0007669"/>
    <property type="project" value="TreeGrafter"/>
</dbReference>
<proteinExistence type="predicted"/>
<dbReference type="PANTHER" id="PTHR46401:SF2">
    <property type="entry name" value="GLYCOSYLTRANSFERASE WBBK-RELATED"/>
    <property type="match status" value="1"/>
</dbReference>
<dbReference type="Proteomes" id="UP000885936">
    <property type="component" value="Unassembled WGS sequence"/>
</dbReference>
<organism evidence="3">
    <name type="scientific">Candidatus Syntropharchaeum butanivorans</name>
    <dbReference type="NCBI Taxonomy" id="1839936"/>
    <lineage>
        <taxon>Archaea</taxon>
        <taxon>Methanobacteriati</taxon>
        <taxon>Methanobacteriota</taxon>
        <taxon>Stenosarchaea group</taxon>
        <taxon>Methanomicrobia</taxon>
        <taxon>Methanosarcinales</taxon>
        <taxon>ANME-2 cluster</taxon>
        <taxon>Candidatus Syntropharchaeum</taxon>
    </lineage>
</organism>
<evidence type="ECO:0000256" key="1">
    <source>
        <dbReference type="ARBA" id="ARBA00022679"/>
    </source>
</evidence>
<gene>
    <name evidence="3" type="ORF">ENG09_02795</name>
    <name evidence="4" type="ORF">ENI32_08065</name>
</gene>
<dbReference type="EMBL" id="DRIE01000131">
    <property type="protein sequence ID" value="HEC57805.1"/>
    <property type="molecule type" value="Genomic_DNA"/>
</dbReference>
<accession>A0A7C0X0Q5</accession>
<evidence type="ECO:0000313" key="4">
    <source>
        <dbReference type="EMBL" id="HEC57805.1"/>
    </source>
</evidence>
<dbReference type="Gene3D" id="3.40.50.2000">
    <property type="entry name" value="Glycogen Phosphorylase B"/>
    <property type="match status" value="2"/>
</dbReference>
<dbReference type="Proteomes" id="UP000885863">
    <property type="component" value="Unassembled WGS sequence"/>
</dbReference>
<comment type="caution">
    <text evidence="3">The sequence shown here is derived from an EMBL/GenBank/DDBJ whole genome shotgun (WGS) entry which is preliminary data.</text>
</comment>
<sequence length="374" mass="43021">MVMRLGLISTYLPQECGVARYTSFLAEALIDVDSSLEIRVIAERGAEPVRDDRVEVLPCWQRDGKYQKEMLDQTEDLDLIHVQHEYSIYGFDNRLPAFLESLPSDIRKIVTIHCVRPAQFSPRGDLDERYAARIAQLADRVIVHLDSQRAILTRCGVDEEKISVIPHGTMITDEDRDISRKKLGLSGDVKLLLMFGFIKRHKCYEVALDALYEIMKERDDVYLFIAGTLHPSAKRDDKMYLESIKDKISELGLDEHVIFPDIFYPDEEVPNLMAASDIVLFHYFEEDRSASGALHLAIGAGRPVIATRIPKFEELRNVSDELLVLPFSPSGLAQLARRILGDDGFREYILRRIDWYRRETSWHAVARKHLEVYE</sequence>
<feature type="domain" description="Glycosyltransferase subfamily 4-like N-terminal" evidence="2">
    <location>
        <begin position="17"/>
        <end position="168"/>
    </location>
</feature>
<evidence type="ECO:0000313" key="3">
    <source>
        <dbReference type="EMBL" id="HDM36170.1"/>
    </source>
</evidence>
<name>A0A7C0X0Q5_9EURY</name>
<keyword evidence="1" id="KW-0808">Transferase</keyword>
<dbReference type="InterPro" id="IPR028098">
    <property type="entry name" value="Glyco_trans_4-like_N"/>
</dbReference>
<dbReference type="Pfam" id="PF13692">
    <property type="entry name" value="Glyco_trans_1_4"/>
    <property type="match status" value="1"/>
</dbReference>
<reference evidence="3" key="1">
    <citation type="journal article" date="2020" name="mSystems">
        <title>Genome- and Community-Level Interaction Insights into Carbon Utilization and Element Cycling Functions of Hydrothermarchaeota in Hydrothermal Sediment.</title>
        <authorList>
            <person name="Zhou Z."/>
            <person name="Liu Y."/>
            <person name="Xu W."/>
            <person name="Pan J."/>
            <person name="Luo Z.H."/>
            <person name="Li M."/>
        </authorList>
    </citation>
    <scope>NUCLEOTIDE SEQUENCE [LARGE SCALE GENOMIC DNA]</scope>
    <source>
        <strain evidence="3">HyVt-185</strain>
        <strain evidence="4">HyVt-386</strain>
    </source>
</reference>
<dbReference type="SUPFAM" id="SSF53756">
    <property type="entry name" value="UDP-Glycosyltransferase/glycogen phosphorylase"/>
    <property type="match status" value="1"/>
</dbReference>
<dbReference type="AlphaFoldDB" id="A0A7C0X0Q5"/>
<dbReference type="PANTHER" id="PTHR46401">
    <property type="entry name" value="GLYCOSYLTRANSFERASE WBBK-RELATED"/>
    <property type="match status" value="1"/>
</dbReference>
<dbReference type="EMBL" id="DQZR01000118">
    <property type="protein sequence ID" value="HDM36170.1"/>
    <property type="molecule type" value="Genomic_DNA"/>
</dbReference>